<dbReference type="InterPro" id="IPR051205">
    <property type="entry name" value="UbiH/COQ6_monooxygenase"/>
</dbReference>
<evidence type="ECO:0000259" key="8">
    <source>
        <dbReference type="Pfam" id="PF01494"/>
    </source>
</evidence>
<dbReference type="Pfam" id="PF01494">
    <property type="entry name" value="FAD_binding_3"/>
    <property type="match status" value="1"/>
</dbReference>
<dbReference type="Proteomes" id="UP000586305">
    <property type="component" value="Unassembled WGS sequence"/>
</dbReference>
<gene>
    <name evidence="9" type="primary">ubiH</name>
    <name evidence="9" type="synonym">visB</name>
    <name evidence="9" type="ORF">HG263_13275</name>
</gene>
<dbReference type="InterPro" id="IPR010971">
    <property type="entry name" value="UbiH/COQ6"/>
</dbReference>
<dbReference type="InterPro" id="IPR018168">
    <property type="entry name" value="Ubi_Hdrlase_CS"/>
</dbReference>
<dbReference type="NCBIfam" id="NF004356">
    <property type="entry name" value="PRK05732.1"/>
    <property type="match status" value="1"/>
</dbReference>
<evidence type="ECO:0000256" key="3">
    <source>
        <dbReference type="ARBA" id="ARBA00005349"/>
    </source>
</evidence>
<dbReference type="InterPro" id="IPR002938">
    <property type="entry name" value="FAD-bd"/>
</dbReference>
<accession>A0A849VDN1</accession>
<proteinExistence type="inferred from homology"/>
<keyword evidence="10" id="KW-1185">Reference proteome</keyword>
<feature type="domain" description="FAD-binding" evidence="8">
    <location>
        <begin position="4"/>
        <end position="338"/>
    </location>
</feature>
<keyword evidence="4" id="KW-0285">Flavoprotein</keyword>
<dbReference type="PANTHER" id="PTHR43876">
    <property type="entry name" value="UBIQUINONE BIOSYNTHESIS MONOOXYGENASE COQ6, MITOCHONDRIAL"/>
    <property type="match status" value="1"/>
</dbReference>
<dbReference type="NCBIfam" id="TIGR01988">
    <property type="entry name" value="Ubi-OHases"/>
    <property type="match status" value="1"/>
</dbReference>
<dbReference type="PRINTS" id="PR00420">
    <property type="entry name" value="RNGMNOXGNASE"/>
</dbReference>
<dbReference type="GO" id="GO:0008681">
    <property type="term" value="F:2-octaprenyl-6-methoxyphenol hydroxylase activity"/>
    <property type="evidence" value="ECO:0007669"/>
    <property type="project" value="InterPro"/>
</dbReference>
<sequence>MQQFDILIVGGGMAGATAALAINKLDANYKIAVVEAFTPKSNVHPSFDDRSIALAHQSVDYLARLGLFKAQWPFAQPIKQVNVSDRGHFGKTQINHQDHHCDALGYVVEVNPYGAFLHQQLIDAGVSLFCPANVAKLTLCQSHVDVTLNDEQQLRAKLLVVADGAYSPTRDLLNLSFNGSAYEQGALIANVEVQGGHSGKAFERFTEHGPMALLPMSENRYSLVWCMPQAQLEQYKHMPAEQFIAELHDAFGYRAGLFTQVGMRASYPLVLGRVDKIVSHRSIVIGNAAHAIHPIAGQGFNLGVRDIQCLVALLASADKEALGEYVFTRKYEQSRQQDINTVMTLTDSLVRLFSNSSRLMALGRSCGLFAMALSSRLKAPLAKQLMGHVSKGNIE</sequence>
<comment type="pathway">
    <text evidence="2">Cofactor biosynthesis; ubiquinone biosynthesis.</text>
</comment>
<evidence type="ECO:0000256" key="4">
    <source>
        <dbReference type="ARBA" id="ARBA00022630"/>
    </source>
</evidence>
<dbReference type="UniPathway" id="UPA00232"/>
<protein>
    <submittedName>
        <fullName evidence="9">2-octaprenyl-6-methoxyphenyl hydroxylase</fullName>
        <ecNumber evidence="9">1.14.13.-</ecNumber>
    </submittedName>
</protein>
<dbReference type="RefSeq" id="WP_171626566.1">
    <property type="nucleotide sequence ID" value="NZ_JABBPG010000005.1"/>
</dbReference>
<name>A0A849VDN1_9GAMM</name>
<dbReference type="AlphaFoldDB" id="A0A849VDN1"/>
<keyword evidence="5" id="KW-0274">FAD</keyword>
<evidence type="ECO:0000256" key="5">
    <source>
        <dbReference type="ARBA" id="ARBA00022827"/>
    </source>
</evidence>
<evidence type="ECO:0000256" key="2">
    <source>
        <dbReference type="ARBA" id="ARBA00004749"/>
    </source>
</evidence>
<dbReference type="NCBIfam" id="TIGR01984">
    <property type="entry name" value="UbiH"/>
    <property type="match status" value="1"/>
</dbReference>
<dbReference type="Gene3D" id="3.50.50.60">
    <property type="entry name" value="FAD/NAD(P)-binding domain"/>
    <property type="match status" value="2"/>
</dbReference>
<evidence type="ECO:0000313" key="10">
    <source>
        <dbReference type="Proteomes" id="UP000586305"/>
    </source>
</evidence>
<keyword evidence="6 9" id="KW-0560">Oxidoreductase</keyword>
<dbReference type="PROSITE" id="PS01304">
    <property type="entry name" value="UBIH"/>
    <property type="match status" value="1"/>
</dbReference>
<evidence type="ECO:0000256" key="6">
    <source>
        <dbReference type="ARBA" id="ARBA00023002"/>
    </source>
</evidence>
<dbReference type="EMBL" id="JABBPG010000005">
    <property type="protein sequence ID" value="NOU51502.1"/>
    <property type="molecule type" value="Genomic_DNA"/>
</dbReference>
<comment type="caution">
    <text evidence="9">The sequence shown here is derived from an EMBL/GenBank/DDBJ whole genome shotgun (WGS) entry which is preliminary data.</text>
</comment>
<evidence type="ECO:0000256" key="7">
    <source>
        <dbReference type="ARBA" id="ARBA00023033"/>
    </source>
</evidence>
<dbReference type="GO" id="GO:0006744">
    <property type="term" value="P:ubiquinone biosynthetic process"/>
    <property type="evidence" value="ECO:0007669"/>
    <property type="project" value="UniProtKB-UniPathway"/>
</dbReference>
<dbReference type="InterPro" id="IPR011295">
    <property type="entry name" value="UbiH"/>
</dbReference>
<evidence type="ECO:0000313" key="9">
    <source>
        <dbReference type="EMBL" id="NOU51502.1"/>
    </source>
</evidence>
<evidence type="ECO:0000256" key="1">
    <source>
        <dbReference type="ARBA" id="ARBA00001974"/>
    </source>
</evidence>
<reference evidence="9 10" key="1">
    <citation type="submission" date="2020-04" db="EMBL/GenBank/DDBJ databases">
        <title>Pseudoalteromonas caenipelagi sp. nov., isolated from a tidal flat.</title>
        <authorList>
            <person name="Park S."/>
            <person name="Yoon J.-H."/>
        </authorList>
    </citation>
    <scope>NUCLEOTIDE SEQUENCE [LARGE SCALE GENOMIC DNA]</scope>
    <source>
        <strain evidence="9 10">JBTF-M23</strain>
    </source>
</reference>
<dbReference type="InterPro" id="IPR036188">
    <property type="entry name" value="FAD/NAD-bd_sf"/>
</dbReference>
<comment type="similarity">
    <text evidence="3">Belongs to the UbiH/COQ6 family.</text>
</comment>
<dbReference type="PANTHER" id="PTHR43876:SF8">
    <property type="entry name" value="2-OCTAPRENYL-6-METHOXYPHENOL HYDROXYLASE"/>
    <property type="match status" value="1"/>
</dbReference>
<keyword evidence="7" id="KW-0503">Monooxygenase</keyword>
<dbReference type="SUPFAM" id="SSF51905">
    <property type="entry name" value="FAD/NAD(P)-binding domain"/>
    <property type="match status" value="1"/>
</dbReference>
<organism evidence="9 10">
    <name type="scientific">Pseudoalteromonas caenipelagi</name>
    <dbReference type="NCBI Taxonomy" id="2726988"/>
    <lineage>
        <taxon>Bacteria</taxon>
        <taxon>Pseudomonadati</taxon>
        <taxon>Pseudomonadota</taxon>
        <taxon>Gammaproteobacteria</taxon>
        <taxon>Alteromonadales</taxon>
        <taxon>Pseudoalteromonadaceae</taxon>
        <taxon>Pseudoalteromonas</taxon>
    </lineage>
</organism>
<dbReference type="GO" id="GO:0071949">
    <property type="term" value="F:FAD binding"/>
    <property type="evidence" value="ECO:0007669"/>
    <property type="project" value="InterPro"/>
</dbReference>
<dbReference type="EC" id="1.14.13.-" evidence="9"/>
<comment type="cofactor">
    <cofactor evidence="1">
        <name>FAD</name>
        <dbReference type="ChEBI" id="CHEBI:57692"/>
    </cofactor>
</comment>